<evidence type="ECO:0000313" key="2">
    <source>
        <dbReference type="EMBL" id="GAQ05754.1"/>
    </source>
</evidence>
<feature type="region of interest" description="Disordered" evidence="1">
    <location>
        <begin position="41"/>
        <end position="67"/>
    </location>
</feature>
<sequence>MDLLDKWDPEFKDVDTLSLDEIYQELSRLDAFERYISSKQYETSHPRKNGKDDNNAGKDSEDNLETRKNTVLRDIDTRRIALRAGAMELSRAKIRPITIVDLPADILLQIFGYFQDARIKRQADIYPEIFRWSPLRDREEGIARRTARETIRQTRLVCSLFNDLASPLLCPILRVDLDQESLNGAVELCKCPRIAQGVHVIQVGLQYRPEELVSDCPRFKSYCKQQLYEVAHRCDWLGGYSSDDETDPEDLSEYGEAKRNYRKICDSWDSYFHSDESDENDDVAEAEADEHMEIFVQGYNEYCKKHEEQLQLITSGSFVTTLASCISQLPKTITLGFTDKMEPLFDWYNPSIVLRDTSLLPGKMSAALEWEKIGDLRHGNYPLLERDAKLTPARILFDLPVAIHKAGIKLRYLYLGPFPWRGSFSLLCPDTGSNSTDPAAWSDLRAACSSLWTVDFGMNYAKLRVRHEHLRPEERYYVDQYLTTVLCSADLKTVSLDLSSFGLSDGRTTMEGWYDIDPVLSAVNWPRIEDITISHVSVKQDELERFCTGLGPSTRRLSLSTIHLLDGNWEGILRTLDEKVRTTFREENVSVYLDHPTGGEFGEVEIRARSPPIGFEDSDDEVEPPKPPPAAGELLKKQYASLFTPWWLRHCQGR</sequence>
<organism evidence="2 3">
    <name type="scientific">Aspergillus lentulus</name>
    <dbReference type="NCBI Taxonomy" id="293939"/>
    <lineage>
        <taxon>Eukaryota</taxon>
        <taxon>Fungi</taxon>
        <taxon>Dikarya</taxon>
        <taxon>Ascomycota</taxon>
        <taxon>Pezizomycotina</taxon>
        <taxon>Eurotiomycetes</taxon>
        <taxon>Eurotiomycetidae</taxon>
        <taxon>Eurotiales</taxon>
        <taxon>Aspergillaceae</taxon>
        <taxon>Aspergillus</taxon>
        <taxon>Aspergillus subgen. Fumigati</taxon>
    </lineage>
</organism>
<dbReference type="AlphaFoldDB" id="A0AAN4PFT1"/>
<dbReference type="EMBL" id="BCLY01000005">
    <property type="protein sequence ID" value="GAQ05754.1"/>
    <property type="molecule type" value="Genomic_DNA"/>
</dbReference>
<evidence type="ECO:0000313" key="3">
    <source>
        <dbReference type="Proteomes" id="UP000051487"/>
    </source>
</evidence>
<evidence type="ECO:0000256" key="1">
    <source>
        <dbReference type="SAM" id="MobiDB-lite"/>
    </source>
</evidence>
<reference evidence="2 3" key="1">
    <citation type="submission" date="2015-11" db="EMBL/GenBank/DDBJ databases">
        <title>Aspergillus lentulus strain IFM 54703T.</title>
        <authorList>
            <person name="Kusuya Y."/>
            <person name="Sakai K."/>
            <person name="Kamei K."/>
            <person name="Takahashi H."/>
            <person name="Yaguchi T."/>
        </authorList>
    </citation>
    <scope>NUCLEOTIDE SEQUENCE [LARGE SCALE GENOMIC DNA]</scope>
    <source>
        <strain evidence="2 3">IFM 54703</strain>
    </source>
</reference>
<feature type="region of interest" description="Disordered" evidence="1">
    <location>
        <begin position="612"/>
        <end position="631"/>
    </location>
</feature>
<evidence type="ECO:0008006" key="4">
    <source>
        <dbReference type="Google" id="ProtNLM"/>
    </source>
</evidence>
<proteinExistence type="predicted"/>
<name>A0AAN4PFT1_ASPLE</name>
<protein>
    <recommendedName>
        <fullName evidence="4">F-box domain-containing protein</fullName>
    </recommendedName>
</protein>
<comment type="caution">
    <text evidence="2">The sequence shown here is derived from an EMBL/GenBank/DDBJ whole genome shotgun (WGS) entry which is preliminary data.</text>
</comment>
<feature type="compositionally biased region" description="Basic and acidic residues" evidence="1">
    <location>
        <begin position="42"/>
        <end position="67"/>
    </location>
</feature>
<accession>A0AAN4PFT1</accession>
<gene>
    <name evidence="2" type="ORF">ALT_3075</name>
</gene>
<dbReference type="Proteomes" id="UP000051487">
    <property type="component" value="Unassembled WGS sequence"/>
</dbReference>